<proteinExistence type="inferred from homology"/>
<keyword evidence="11 13" id="KW-0443">Lipid metabolism</keyword>
<dbReference type="GO" id="GO:0009029">
    <property type="term" value="F:lipid-A 4'-kinase activity"/>
    <property type="evidence" value="ECO:0007669"/>
    <property type="project" value="UniProtKB-EC"/>
</dbReference>
<dbReference type="InterPro" id="IPR003758">
    <property type="entry name" value="LpxK"/>
</dbReference>
<keyword evidence="6 13" id="KW-0441">Lipid A biosynthesis</keyword>
<dbReference type="PANTHER" id="PTHR42724:SF1">
    <property type="entry name" value="TETRAACYLDISACCHARIDE 4'-KINASE, MITOCHONDRIAL-RELATED"/>
    <property type="match status" value="1"/>
</dbReference>
<comment type="function">
    <text evidence="1 13">Transfers the gamma-phosphate of ATP to the 4'-position of a tetraacyldisaccharide 1-phosphate intermediate (termed DS-1-P) to form tetraacyldisaccharide 1,4'-bis-phosphate (lipid IVA).</text>
</comment>
<dbReference type="HAMAP" id="MF_00409">
    <property type="entry name" value="LpxK"/>
    <property type="match status" value="1"/>
</dbReference>
<dbReference type="NCBIfam" id="TIGR00682">
    <property type="entry name" value="lpxK"/>
    <property type="match status" value="1"/>
</dbReference>
<accession>A0ABT5F930</accession>
<evidence type="ECO:0000256" key="2">
    <source>
        <dbReference type="ARBA" id="ARBA00004870"/>
    </source>
</evidence>
<evidence type="ECO:0000256" key="8">
    <source>
        <dbReference type="ARBA" id="ARBA00022741"/>
    </source>
</evidence>
<comment type="pathway">
    <text evidence="2 13">Glycolipid biosynthesis; lipid IV(A) biosynthesis; lipid IV(A) from (3R)-3-hydroxytetradecanoyl-[acyl-carrier-protein] and UDP-N-acetyl-alpha-D-glucosamine: step 6/6.</text>
</comment>
<gene>
    <name evidence="13 15" type="primary">lpxK</name>
    <name evidence="15" type="ORF">PN838_03345</name>
</gene>
<keyword evidence="9 13" id="KW-0418">Kinase</keyword>
<name>A0ABT5F930_9GAMM</name>
<comment type="similarity">
    <text evidence="13">Belongs to the LpxK family.</text>
</comment>
<keyword evidence="7 13" id="KW-0808">Transferase</keyword>
<evidence type="ECO:0000256" key="3">
    <source>
        <dbReference type="ARBA" id="ARBA00012071"/>
    </source>
</evidence>
<feature type="transmembrane region" description="Helical" evidence="14">
    <location>
        <begin position="12"/>
        <end position="29"/>
    </location>
</feature>
<comment type="caution">
    <text evidence="15">The sequence shown here is derived from an EMBL/GenBank/DDBJ whole genome shotgun (WGS) entry which is preliminary data.</text>
</comment>
<evidence type="ECO:0000256" key="13">
    <source>
        <dbReference type="HAMAP-Rule" id="MF_00409"/>
    </source>
</evidence>
<keyword evidence="14" id="KW-0472">Membrane</keyword>
<evidence type="ECO:0000256" key="7">
    <source>
        <dbReference type="ARBA" id="ARBA00022679"/>
    </source>
</evidence>
<keyword evidence="10 13" id="KW-0067">ATP-binding</keyword>
<dbReference type="EMBL" id="JAQOMS010000002">
    <property type="protein sequence ID" value="MDC2888033.1"/>
    <property type="molecule type" value="Genomic_DNA"/>
</dbReference>
<dbReference type="Proteomes" id="UP001528411">
    <property type="component" value="Unassembled WGS sequence"/>
</dbReference>
<keyword evidence="8 13" id="KW-0547">Nucleotide-binding</keyword>
<evidence type="ECO:0000256" key="5">
    <source>
        <dbReference type="ARBA" id="ARBA00022516"/>
    </source>
</evidence>
<reference evidence="15 16" key="1">
    <citation type="submission" date="2023-01" db="EMBL/GenBank/DDBJ databases">
        <title>Psychrosphaera sp. nov., isolated from marine algae.</title>
        <authorList>
            <person name="Bayburt H."/>
            <person name="Choi B.J."/>
            <person name="Kim J.M."/>
            <person name="Choi D.G."/>
            <person name="Jeon C.O."/>
        </authorList>
    </citation>
    <scope>NUCLEOTIDE SEQUENCE [LARGE SCALE GENOMIC DNA]</scope>
    <source>
        <strain evidence="15 16">G1-22</strain>
    </source>
</reference>
<keyword evidence="14" id="KW-0812">Transmembrane</keyword>
<evidence type="ECO:0000256" key="14">
    <source>
        <dbReference type="SAM" id="Phobius"/>
    </source>
</evidence>
<evidence type="ECO:0000313" key="16">
    <source>
        <dbReference type="Proteomes" id="UP001528411"/>
    </source>
</evidence>
<evidence type="ECO:0000256" key="10">
    <source>
        <dbReference type="ARBA" id="ARBA00022840"/>
    </source>
</evidence>
<evidence type="ECO:0000256" key="1">
    <source>
        <dbReference type="ARBA" id="ARBA00002274"/>
    </source>
</evidence>
<keyword evidence="14" id="KW-1133">Transmembrane helix</keyword>
<evidence type="ECO:0000256" key="4">
    <source>
        <dbReference type="ARBA" id="ARBA00016436"/>
    </source>
</evidence>
<feature type="binding site" evidence="13">
    <location>
        <begin position="57"/>
        <end position="64"/>
    </location>
    <ligand>
        <name>ATP</name>
        <dbReference type="ChEBI" id="CHEBI:30616"/>
    </ligand>
</feature>
<evidence type="ECO:0000256" key="11">
    <source>
        <dbReference type="ARBA" id="ARBA00023098"/>
    </source>
</evidence>
<sequence>MRWIEQGWYNKSLKVYVLLPFMVVFYVIYKIRLGLFKLGVLAQVRADIPVIVVGNISVGGTGKTPFVIYLVKLLHSMGYTPGIVSRGYGAKSDPTMPFPRSVNSQMQVDYSGDEPKLMALRTKVPVVISPVRSEAVAYLTQQFNCDIVISDDGLQHYQMARDVEIVIVDGQRQFGNGWMLPVGPLREPKTRLNSVDLIVENSGFSSNGDYQQIAGGIVHITQDGTVDIEDFSNGVHLVSGIGNPQRFELTCKELGINTLSTSWFDDHHAFSIADFAKFGSEDIILMTEKDAVKCREFAQPNWYVLPIDAKISDTLEQKIKHIIVNKCGSVKNDNRNTSRK</sequence>
<dbReference type="SUPFAM" id="SSF52540">
    <property type="entry name" value="P-loop containing nucleoside triphosphate hydrolases"/>
    <property type="match status" value="1"/>
</dbReference>
<evidence type="ECO:0000256" key="9">
    <source>
        <dbReference type="ARBA" id="ARBA00022777"/>
    </source>
</evidence>
<evidence type="ECO:0000313" key="15">
    <source>
        <dbReference type="EMBL" id="MDC2888033.1"/>
    </source>
</evidence>
<organism evidence="15 16">
    <name type="scientific">Psychrosphaera algicola</name>
    <dbReference type="NCBI Taxonomy" id="3023714"/>
    <lineage>
        <taxon>Bacteria</taxon>
        <taxon>Pseudomonadati</taxon>
        <taxon>Pseudomonadota</taxon>
        <taxon>Gammaproteobacteria</taxon>
        <taxon>Alteromonadales</taxon>
        <taxon>Pseudoalteromonadaceae</taxon>
        <taxon>Psychrosphaera</taxon>
    </lineage>
</organism>
<evidence type="ECO:0000256" key="12">
    <source>
        <dbReference type="ARBA" id="ARBA00029757"/>
    </source>
</evidence>
<comment type="catalytic activity">
    <reaction evidence="13">
        <text>a lipid A disaccharide + ATP = a lipid IVA + ADP + H(+)</text>
        <dbReference type="Rhea" id="RHEA:67840"/>
        <dbReference type="ChEBI" id="CHEBI:15378"/>
        <dbReference type="ChEBI" id="CHEBI:30616"/>
        <dbReference type="ChEBI" id="CHEBI:176343"/>
        <dbReference type="ChEBI" id="CHEBI:176425"/>
        <dbReference type="ChEBI" id="CHEBI:456216"/>
        <dbReference type="EC" id="2.7.1.130"/>
    </reaction>
</comment>
<keyword evidence="16" id="KW-1185">Reference proteome</keyword>
<dbReference type="RefSeq" id="WP_272179765.1">
    <property type="nucleotide sequence ID" value="NZ_JAQOMS010000002.1"/>
</dbReference>
<dbReference type="InterPro" id="IPR027417">
    <property type="entry name" value="P-loop_NTPase"/>
</dbReference>
<dbReference type="Pfam" id="PF02606">
    <property type="entry name" value="LpxK"/>
    <property type="match status" value="1"/>
</dbReference>
<keyword evidence="5 13" id="KW-0444">Lipid biosynthesis</keyword>
<dbReference type="PANTHER" id="PTHR42724">
    <property type="entry name" value="TETRAACYLDISACCHARIDE 4'-KINASE"/>
    <property type="match status" value="1"/>
</dbReference>
<evidence type="ECO:0000256" key="6">
    <source>
        <dbReference type="ARBA" id="ARBA00022556"/>
    </source>
</evidence>
<dbReference type="EC" id="2.7.1.130" evidence="3 13"/>
<protein>
    <recommendedName>
        <fullName evidence="4 13">Tetraacyldisaccharide 4'-kinase</fullName>
        <ecNumber evidence="3 13">2.7.1.130</ecNumber>
    </recommendedName>
    <alternativeName>
        <fullName evidence="12 13">Lipid A 4'-kinase</fullName>
    </alternativeName>
</protein>